<protein>
    <recommendedName>
        <fullName evidence="4">Spermidine synthase</fullName>
    </recommendedName>
</protein>
<dbReference type="NCBIfam" id="NF037959">
    <property type="entry name" value="MFS_SpdSyn"/>
    <property type="match status" value="1"/>
</dbReference>
<dbReference type="InterPro" id="IPR029063">
    <property type="entry name" value="SAM-dependent_MTases_sf"/>
</dbReference>
<dbReference type="SUPFAM" id="SSF53335">
    <property type="entry name" value="S-adenosyl-L-methionine-dependent methyltransferases"/>
    <property type="match status" value="1"/>
</dbReference>
<keyword evidence="1" id="KW-0620">Polyamine biosynthesis</keyword>
<organism evidence="2 3">
    <name type="scientific">Collinsella intestinalis</name>
    <dbReference type="NCBI Taxonomy" id="147207"/>
    <lineage>
        <taxon>Bacteria</taxon>
        <taxon>Bacillati</taxon>
        <taxon>Actinomycetota</taxon>
        <taxon>Coriobacteriia</taxon>
        <taxon>Coriobacteriales</taxon>
        <taxon>Coriobacteriaceae</taxon>
        <taxon>Collinsella</taxon>
    </lineage>
</organism>
<dbReference type="PANTHER" id="PTHR43317">
    <property type="entry name" value="THERMOSPERMINE SYNTHASE ACAULIS5"/>
    <property type="match status" value="1"/>
</dbReference>
<dbReference type="Pfam" id="PF01564">
    <property type="entry name" value="Spermine_synth"/>
    <property type="match status" value="1"/>
</dbReference>
<dbReference type="AlphaFoldDB" id="A0A414FXD4"/>
<dbReference type="Gene3D" id="3.40.50.150">
    <property type="entry name" value="Vaccinia Virus protein VP39"/>
    <property type="match status" value="1"/>
</dbReference>
<evidence type="ECO:0000256" key="1">
    <source>
        <dbReference type="ARBA" id="ARBA00023115"/>
    </source>
</evidence>
<sequence length="296" mass="31559">MTQKPSNASAGAGIAAGVALGAVAVGAAAIFVGSQCLQLVRTKSGMARVKKVRDEAGNQVRVLQQGGVYQSATYLDERRFEPVFAYYRAFDRMFDAEASKRAATGGGIDRVLVMGGGGYAYPKHALTAHPALDMDVVEIDPSITRLARRWFFLDELERIAADRLRLITADARTFISQALAEGTRYDAVVNDCFAGCEPVRALATVEALCQVKVCLNPGGLYLANVVSSAGGENIDFLRDAVATAAAVFSHVHVVPCEDVAFGAEDNYLLIATDGAYSFHGELPLDEALCGEVMRDV</sequence>
<comment type="caution">
    <text evidence="2">The sequence shown here is derived from an EMBL/GenBank/DDBJ whole genome shotgun (WGS) entry which is preliminary data.</text>
</comment>
<gene>
    <name evidence="2" type="ORF">DW787_05250</name>
</gene>
<proteinExistence type="predicted"/>
<evidence type="ECO:0000313" key="2">
    <source>
        <dbReference type="EMBL" id="RHD56087.1"/>
    </source>
</evidence>
<reference evidence="2 3" key="1">
    <citation type="submission" date="2018-08" db="EMBL/GenBank/DDBJ databases">
        <title>A genome reference for cultivated species of the human gut microbiota.</title>
        <authorList>
            <person name="Zou Y."/>
            <person name="Xue W."/>
            <person name="Luo G."/>
        </authorList>
    </citation>
    <scope>NUCLEOTIDE SEQUENCE [LARGE SCALE GENOMIC DNA]</scope>
    <source>
        <strain evidence="2 3">AM30-5LB</strain>
    </source>
</reference>
<dbReference type="GO" id="GO:0010487">
    <property type="term" value="F:thermospermine synthase activity"/>
    <property type="evidence" value="ECO:0007669"/>
    <property type="project" value="TreeGrafter"/>
</dbReference>
<dbReference type="EMBL" id="QSJI01000003">
    <property type="protein sequence ID" value="RHD56087.1"/>
    <property type="molecule type" value="Genomic_DNA"/>
</dbReference>
<dbReference type="GO" id="GO:0006596">
    <property type="term" value="P:polyamine biosynthetic process"/>
    <property type="evidence" value="ECO:0007669"/>
    <property type="project" value="UniProtKB-KW"/>
</dbReference>
<dbReference type="PANTHER" id="PTHR43317:SF1">
    <property type="entry name" value="THERMOSPERMINE SYNTHASE ACAULIS5"/>
    <property type="match status" value="1"/>
</dbReference>
<dbReference type="RefSeq" id="WP_118271937.1">
    <property type="nucleotide sequence ID" value="NZ_JAQCXU010000004.1"/>
</dbReference>
<accession>A0A414FXD4</accession>
<evidence type="ECO:0000313" key="3">
    <source>
        <dbReference type="Proteomes" id="UP000286050"/>
    </source>
</evidence>
<dbReference type="Proteomes" id="UP000286050">
    <property type="component" value="Unassembled WGS sequence"/>
</dbReference>
<evidence type="ECO:0008006" key="4">
    <source>
        <dbReference type="Google" id="ProtNLM"/>
    </source>
</evidence>
<name>A0A414FXD4_9ACTN</name>